<dbReference type="Pfam" id="PF08530">
    <property type="entry name" value="PepX_C"/>
    <property type="match status" value="1"/>
</dbReference>
<keyword evidence="1 4" id="KW-0378">Hydrolase</keyword>
<dbReference type="SUPFAM" id="SSF49785">
    <property type="entry name" value="Galactose-binding domain-like"/>
    <property type="match status" value="1"/>
</dbReference>
<sequence>MTTTTIRAAAILLALAAGMPARAAPREDAATRDAAPYAMGAGTEGRHWLPERAHVDNPSLRYPVTIRDGVTLTARDGVTLDARLFLPTLKEGAKPTPCVLMSDGYGRTSNTGAETDPVLMNIASRGYAVMHLSLRGSGASGGEATLYNDFGQDGADAVEWMAKQNWCDGDVGMVGPSLLGIAQWLTAKEAPPHLKAIVPQVACGDCYGLLWYPGGMMPGPGREARKLSPGAGLEYPSAIAHRDLDDWWRARTTLDADVKAIAARGVAAFVSGGLDDYITPGNIRAYEEFTAPGGERKRLLLAPHAHGWQIDFLQELQVQWLDHWLKGVDNGVERAPRVILYVKGVDRWRTEADWPIPDAKPSVLRLGTAKSGSVDSLNDGTLSAAASDGAPAILPYRPGAGPALPVLLSATAGRSDADQRPSEAKVLTWTTAPLTVATEVTGYPHMALWASSDTADGDMVFSLNDVAPDGTSTQVVQGYVNVPHARSETHPLPLVPGQAREIDLDLLPTAMVFQPGHRIRLALAGAASAAPGLPAPQGPGPNPAAFTWTVLQDDAHPATLTLPIVGTAGDRLGQPGTAQP</sequence>
<dbReference type="OrthoDB" id="9806163at2"/>
<dbReference type="InterPro" id="IPR050585">
    <property type="entry name" value="Xaa-Pro_dipeptidyl-ppase/CocE"/>
</dbReference>
<keyword evidence="2" id="KW-0732">Signal</keyword>
<evidence type="ECO:0000256" key="1">
    <source>
        <dbReference type="ARBA" id="ARBA00022801"/>
    </source>
</evidence>
<dbReference type="SUPFAM" id="SSF53474">
    <property type="entry name" value="alpha/beta-Hydrolases"/>
    <property type="match status" value="1"/>
</dbReference>
<dbReference type="RefSeq" id="WP_129224060.1">
    <property type="nucleotide sequence ID" value="NZ_QYBB01000003.1"/>
</dbReference>
<dbReference type="Gene3D" id="3.40.50.1820">
    <property type="entry name" value="alpha/beta hydrolase"/>
    <property type="match status" value="2"/>
</dbReference>
<reference evidence="4 5" key="1">
    <citation type="submission" date="2018-12" db="EMBL/GenBank/DDBJ databases">
        <authorList>
            <person name="Grouzdev D.S."/>
            <person name="Krutkina M.S."/>
        </authorList>
    </citation>
    <scope>NUCLEOTIDE SEQUENCE [LARGE SCALE GENOMIC DNA]</scope>
    <source>
        <strain evidence="4 5">RmlP026</strain>
    </source>
</reference>
<dbReference type="InterPro" id="IPR013736">
    <property type="entry name" value="Xaa-Pro_dipept_C"/>
</dbReference>
<dbReference type="PANTHER" id="PTHR43056:SF10">
    <property type="entry name" value="COCE_NOND FAMILY, PUTATIVE (AFU_ORTHOLOGUE AFUA_7G00600)-RELATED"/>
    <property type="match status" value="1"/>
</dbReference>
<dbReference type="Proteomes" id="UP000290759">
    <property type="component" value="Unassembled WGS sequence"/>
</dbReference>
<dbReference type="InterPro" id="IPR005674">
    <property type="entry name" value="CocE/Ser_esterase"/>
</dbReference>
<evidence type="ECO:0000256" key="2">
    <source>
        <dbReference type="SAM" id="SignalP"/>
    </source>
</evidence>
<dbReference type="NCBIfam" id="TIGR00976">
    <property type="entry name" value="CocE_NonD"/>
    <property type="match status" value="2"/>
</dbReference>
<comment type="caution">
    <text evidence="4">The sequence shown here is derived from an EMBL/GenBank/DDBJ whole genome shotgun (WGS) entry which is preliminary data.</text>
</comment>
<dbReference type="SMART" id="SM00939">
    <property type="entry name" value="PepX_C"/>
    <property type="match status" value="1"/>
</dbReference>
<dbReference type="GO" id="GO:0008239">
    <property type="term" value="F:dipeptidyl-peptidase activity"/>
    <property type="evidence" value="ECO:0007669"/>
    <property type="project" value="InterPro"/>
</dbReference>
<evidence type="ECO:0000313" key="4">
    <source>
        <dbReference type="EMBL" id="RYC33201.1"/>
    </source>
</evidence>
<dbReference type="InterPro" id="IPR008979">
    <property type="entry name" value="Galactose-bd-like_sf"/>
</dbReference>
<dbReference type="Pfam" id="PF02129">
    <property type="entry name" value="Peptidase_S15"/>
    <property type="match status" value="1"/>
</dbReference>
<dbReference type="InterPro" id="IPR029058">
    <property type="entry name" value="AB_hydrolase_fold"/>
</dbReference>
<proteinExistence type="predicted"/>
<reference evidence="4 5" key="2">
    <citation type="submission" date="2019-02" db="EMBL/GenBank/DDBJ databases">
        <title>'Lichenibacterium ramalinii' gen. nov. sp. nov., 'Lichenibacterium minor' gen. nov. sp. nov.</title>
        <authorList>
            <person name="Pankratov T."/>
        </authorList>
    </citation>
    <scope>NUCLEOTIDE SEQUENCE [LARGE SCALE GENOMIC DNA]</scope>
    <source>
        <strain evidence="4 5">RmlP026</strain>
    </source>
</reference>
<feature type="chain" id="PRO_5020307355" evidence="2">
    <location>
        <begin position="24"/>
        <end position="580"/>
    </location>
</feature>
<dbReference type="Gene3D" id="2.60.120.260">
    <property type="entry name" value="Galactose-binding domain-like"/>
    <property type="match status" value="1"/>
</dbReference>
<evidence type="ECO:0000313" key="5">
    <source>
        <dbReference type="Proteomes" id="UP000290759"/>
    </source>
</evidence>
<accession>A0A4Q2UD37</accession>
<dbReference type="EMBL" id="QYBB01000003">
    <property type="protein sequence ID" value="RYC33201.1"/>
    <property type="molecule type" value="Genomic_DNA"/>
</dbReference>
<organism evidence="4 5">
    <name type="scientific">Lichenibacterium minor</name>
    <dbReference type="NCBI Taxonomy" id="2316528"/>
    <lineage>
        <taxon>Bacteria</taxon>
        <taxon>Pseudomonadati</taxon>
        <taxon>Pseudomonadota</taxon>
        <taxon>Alphaproteobacteria</taxon>
        <taxon>Hyphomicrobiales</taxon>
        <taxon>Lichenihabitantaceae</taxon>
        <taxon>Lichenibacterium</taxon>
    </lineage>
</organism>
<keyword evidence="5" id="KW-1185">Reference proteome</keyword>
<dbReference type="Gene3D" id="1.10.3020.10">
    <property type="entry name" value="alpha-amino acid ester hydrolase ( Helical cap domain)"/>
    <property type="match status" value="2"/>
</dbReference>
<name>A0A4Q2UD37_9HYPH</name>
<evidence type="ECO:0000259" key="3">
    <source>
        <dbReference type="SMART" id="SM00939"/>
    </source>
</evidence>
<protein>
    <submittedName>
        <fullName evidence="4">CocE/NonD family hydrolase</fullName>
    </submittedName>
</protein>
<gene>
    <name evidence="4" type="ORF">D3273_04870</name>
</gene>
<feature type="domain" description="Xaa-Pro dipeptidyl-peptidase C-terminal" evidence="3">
    <location>
        <begin position="318"/>
        <end position="561"/>
    </location>
</feature>
<feature type="signal peptide" evidence="2">
    <location>
        <begin position="1"/>
        <end position="23"/>
    </location>
</feature>
<dbReference type="PANTHER" id="PTHR43056">
    <property type="entry name" value="PEPTIDASE S9 PROLYL OLIGOPEPTIDASE"/>
    <property type="match status" value="1"/>
</dbReference>
<dbReference type="AlphaFoldDB" id="A0A4Q2UD37"/>
<dbReference type="InterPro" id="IPR000383">
    <property type="entry name" value="Xaa-Pro-like_dom"/>
</dbReference>